<evidence type="ECO:0000256" key="6">
    <source>
        <dbReference type="ARBA" id="ARBA00036164"/>
    </source>
</evidence>
<evidence type="ECO:0000313" key="9">
    <source>
        <dbReference type="EMBL" id="CAL5134731.1"/>
    </source>
</evidence>
<dbReference type="EMBL" id="CAXLJL010000223">
    <property type="protein sequence ID" value="CAL5134731.1"/>
    <property type="molecule type" value="Genomic_DNA"/>
</dbReference>
<dbReference type="SUPFAM" id="SSF56104">
    <property type="entry name" value="SAICAR synthase-like"/>
    <property type="match status" value="1"/>
</dbReference>
<comment type="caution">
    <text evidence="9">The sequence shown here is derived from an EMBL/GenBank/DDBJ whole genome shotgun (WGS) entry which is preliminary data.</text>
</comment>
<dbReference type="PANTHER" id="PTHR12400:SF51">
    <property type="entry name" value="INOSITOL POLYPHOSPHATE MULTIKINASE"/>
    <property type="match status" value="1"/>
</dbReference>
<evidence type="ECO:0000313" key="10">
    <source>
        <dbReference type="Proteomes" id="UP001497525"/>
    </source>
</evidence>
<dbReference type="GO" id="GO:0008440">
    <property type="term" value="F:inositol-1,4,5-trisphosphate 3-kinase activity"/>
    <property type="evidence" value="ECO:0007669"/>
    <property type="project" value="TreeGrafter"/>
</dbReference>
<dbReference type="Gene3D" id="3.30.470.160">
    <property type="entry name" value="Inositol polyphosphate kinase"/>
    <property type="match status" value="1"/>
</dbReference>
<keyword evidence="2 8" id="KW-0808">Transferase</keyword>
<evidence type="ECO:0000256" key="2">
    <source>
        <dbReference type="ARBA" id="ARBA00022679"/>
    </source>
</evidence>
<dbReference type="Proteomes" id="UP001497525">
    <property type="component" value="Unassembled WGS sequence"/>
</dbReference>
<protein>
    <recommendedName>
        <fullName evidence="8">Kinase</fullName>
        <ecNumber evidence="8">2.7.-.-</ecNumber>
    </recommendedName>
</protein>
<evidence type="ECO:0000256" key="4">
    <source>
        <dbReference type="ARBA" id="ARBA00022777"/>
    </source>
</evidence>
<keyword evidence="3" id="KW-0547">Nucleotide-binding</keyword>
<dbReference type="GO" id="GO:0051765">
    <property type="term" value="F:inositol tetrakisphosphate kinase activity"/>
    <property type="evidence" value="ECO:0007669"/>
    <property type="project" value="TreeGrafter"/>
</dbReference>
<dbReference type="PANTHER" id="PTHR12400">
    <property type="entry name" value="INOSITOL POLYPHOSPHATE KINASE"/>
    <property type="match status" value="1"/>
</dbReference>
<comment type="similarity">
    <text evidence="1 8">Belongs to the inositol phosphokinase (IPK) family.</text>
</comment>
<proteinExistence type="inferred from homology"/>
<accession>A0AAV2TEI3</accession>
<dbReference type="GO" id="GO:0005524">
    <property type="term" value="F:ATP binding"/>
    <property type="evidence" value="ECO:0007669"/>
    <property type="project" value="UniProtKB-KW"/>
</dbReference>
<organism evidence="9 10">
    <name type="scientific">Calicophoron daubneyi</name>
    <name type="common">Rumen fluke</name>
    <name type="synonym">Paramphistomum daubneyi</name>
    <dbReference type="NCBI Taxonomy" id="300641"/>
    <lineage>
        <taxon>Eukaryota</taxon>
        <taxon>Metazoa</taxon>
        <taxon>Spiralia</taxon>
        <taxon>Lophotrochozoa</taxon>
        <taxon>Platyhelminthes</taxon>
        <taxon>Trematoda</taxon>
        <taxon>Digenea</taxon>
        <taxon>Plagiorchiida</taxon>
        <taxon>Pronocephalata</taxon>
        <taxon>Paramphistomoidea</taxon>
        <taxon>Paramphistomidae</taxon>
        <taxon>Calicophoron</taxon>
    </lineage>
</organism>
<dbReference type="EC" id="2.7.-.-" evidence="8"/>
<evidence type="ECO:0000256" key="7">
    <source>
        <dbReference type="ARBA" id="ARBA00036525"/>
    </source>
</evidence>
<keyword evidence="4 8" id="KW-0418">Kinase</keyword>
<dbReference type="AlphaFoldDB" id="A0AAV2TEI3"/>
<dbReference type="InterPro" id="IPR005522">
    <property type="entry name" value="IPK"/>
</dbReference>
<keyword evidence="5" id="KW-0067">ATP-binding</keyword>
<evidence type="ECO:0000256" key="5">
    <source>
        <dbReference type="ARBA" id="ARBA00022840"/>
    </source>
</evidence>
<evidence type="ECO:0000256" key="8">
    <source>
        <dbReference type="RuleBase" id="RU363090"/>
    </source>
</evidence>
<dbReference type="GO" id="GO:0005634">
    <property type="term" value="C:nucleus"/>
    <property type="evidence" value="ECO:0007669"/>
    <property type="project" value="TreeGrafter"/>
</dbReference>
<dbReference type="GO" id="GO:0005737">
    <property type="term" value="C:cytoplasm"/>
    <property type="evidence" value="ECO:0007669"/>
    <property type="project" value="TreeGrafter"/>
</dbReference>
<comment type="catalytic activity">
    <reaction evidence="7">
        <text>1D-myo-inositol 1,3,4,6-tetrakisphosphate + ATP = 1D-myo-inositol 1,3,4,5,6-pentakisphosphate + ADP + H(+)</text>
        <dbReference type="Rhea" id="RHEA:12717"/>
        <dbReference type="ChEBI" id="CHEBI:15378"/>
        <dbReference type="ChEBI" id="CHEBI:30616"/>
        <dbReference type="ChEBI" id="CHEBI:57660"/>
        <dbReference type="ChEBI" id="CHEBI:57733"/>
        <dbReference type="ChEBI" id="CHEBI:456216"/>
        <dbReference type="EC" id="2.7.1.140"/>
    </reaction>
</comment>
<comment type="catalytic activity">
    <reaction evidence="6">
        <text>1D-myo-inositol 1,4,5-trisphosphate + 2 ATP = 1D-myo-inositol 1,3,4,5,6-pentakisphosphate + 2 ADP + 2 H(+)</text>
        <dbReference type="Rhea" id="RHEA:32359"/>
        <dbReference type="ChEBI" id="CHEBI:15378"/>
        <dbReference type="ChEBI" id="CHEBI:30616"/>
        <dbReference type="ChEBI" id="CHEBI:57733"/>
        <dbReference type="ChEBI" id="CHEBI:203600"/>
        <dbReference type="ChEBI" id="CHEBI:456216"/>
        <dbReference type="EC" id="2.7.1.151"/>
    </reaction>
</comment>
<dbReference type="InterPro" id="IPR038286">
    <property type="entry name" value="IPK_sf"/>
</dbReference>
<evidence type="ECO:0000256" key="3">
    <source>
        <dbReference type="ARBA" id="ARBA00022741"/>
    </source>
</evidence>
<sequence length="311" mass="35798">MPYTEVPFLPAGTVPYSHQVAGHKKSKISGTALLKHPHKPIVYKYLQDSCRGDREVEFYKCAFDVNAPEHFRSMRPFIANYFGVFRCPASQELYMGLSDLLNTFECPSVCDIKLGSITYAFDSPLAERLREERKYQWRKQLGFLISGMQVYDEQEGNLVMATKEYCRSLDPEQVYTRALLPFLGTDPGRRVQLAQRFLVKLTNLKYWFEKTVAPSLTFCRTSLLIMHESSPSRSREHAEMKLIDFAHWYELGGKRDDFVKRNSYAELTRGFLSGLCTLINMMHRVLTSPTCDDATEELIQHPSALFSSQPD</sequence>
<evidence type="ECO:0000256" key="1">
    <source>
        <dbReference type="ARBA" id="ARBA00007374"/>
    </source>
</evidence>
<dbReference type="GO" id="GO:0032958">
    <property type="term" value="P:inositol phosphate biosynthetic process"/>
    <property type="evidence" value="ECO:0007669"/>
    <property type="project" value="InterPro"/>
</dbReference>
<name>A0AAV2TEI3_CALDB</name>
<dbReference type="Pfam" id="PF03770">
    <property type="entry name" value="IPK"/>
    <property type="match status" value="1"/>
</dbReference>
<gene>
    <name evidence="9" type="ORF">CDAUBV1_LOCUS8698</name>
</gene>
<reference evidence="9" key="1">
    <citation type="submission" date="2024-06" db="EMBL/GenBank/DDBJ databases">
        <authorList>
            <person name="Liu X."/>
            <person name="Lenzi L."/>
            <person name="Haldenby T S."/>
            <person name="Uol C."/>
        </authorList>
    </citation>
    <scope>NUCLEOTIDE SEQUENCE</scope>
</reference>